<dbReference type="KEGG" id="cat:CA2559_11868"/>
<accession>A3UA96</accession>
<evidence type="ECO:0000313" key="4">
    <source>
        <dbReference type="Proteomes" id="UP000002297"/>
    </source>
</evidence>
<name>A3UA96_CROAH</name>
<dbReference type="EMBL" id="CP002046">
    <property type="protein sequence ID" value="EAP86732.1"/>
    <property type="molecule type" value="Genomic_DNA"/>
</dbReference>
<dbReference type="HOGENOM" id="CLU_1538181_0_0_10"/>
<evidence type="ECO:0000313" key="3">
    <source>
        <dbReference type="EMBL" id="EAP86732.1"/>
    </source>
</evidence>
<dbReference type="OrthoDB" id="1200560at2"/>
<evidence type="ECO:0000256" key="1">
    <source>
        <dbReference type="SAM" id="MobiDB-lite"/>
    </source>
</evidence>
<dbReference type="RefSeq" id="WP_013188113.1">
    <property type="nucleotide sequence ID" value="NC_014230.1"/>
</dbReference>
<proteinExistence type="predicted"/>
<dbReference type="AlphaFoldDB" id="A3UA96"/>
<reference evidence="3 4" key="1">
    <citation type="journal article" date="2010" name="J. Bacteriol.">
        <title>The complete genome sequence of Croceibacter atlanticus HTCC2559T.</title>
        <authorList>
            <person name="Oh H.M."/>
            <person name="Kang I."/>
            <person name="Ferriera S."/>
            <person name="Giovannoni S.J."/>
            <person name="Cho J.C."/>
        </authorList>
    </citation>
    <scope>NUCLEOTIDE SEQUENCE [LARGE SCALE GENOMIC DNA]</scope>
    <source>
        <strain evidence="4">ATCC BAA-628 / HTCC2559 / KCTC 12090</strain>
    </source>
</reference>
<feature type="transmembrane region" description="Helical" evidence="2">
    <location>
        <begin position="6"/>
        <end position="21"/>
    </location>
</feature>
<keyword evidence="4" id="KW-1185">Reference proteome</keyword>
<dbReference type="Proteomes" id="UP000002297">
    <property type="component" value="Chromosome"/>
</dbReference>
<gene>
    <name evidence="3" type="ordered locus">CA2559_11868</name>
</gene>
<feature type="transmembrane region" description="Helical" evidence="2">
    <location>
        <begin position="84"/>
        <end position="109"/>
    </location>
</feature>
<keyword evidence="2" id="KW-0812">Transmembrane</keyword>
<protein>
    <submittedName>
        <fullName evidence="3">Uncharacterized protein</fullName>
    </submittedName>
</protein>
<feature type="region of interest" description="Disordered" evidence="1">
    <location>
        <begin position="135"/>
        <end position="174"/>
    </location>
</feature>
<evidence type="ECO:0000256" key="2">
    <source>
        <dbReference type="SAM" id="Phobius"/>
    </source>
</evidence>
<dbReference type="STRING" id="216432.CA2559_11868"/>
<sequence>MTLEIIVFISAILFGILWYWRESRSNRTFRMLNKITHAKHLQMKPDDSKGFLHQQNFLLRLVYISLLFLAAALAVMALTPISIASVQLFVACIVGTLIGSYVASAVLFANKKITENSDIVEDTLEDTFDKGKTFVNDLRGEHKPTPQPKETVKQEEITPKKSARERLRDKGYLD</sequence>
<dbReference type="GeneID" id="89454093"/>
<keyword evidence="2" id="KW-0472">Membrane</keyword>
<organism evidence="3 4">
    <name type="scientific">Croceibacter atlanticus (strain ATCC BAA-628 / JCM 21780 / CIP 108009 / IAM 15332 / KCTC 12090 / HTCC2559)</name>
    <dbReference type="NCBI Taxonomy" id="216432"/>
    <lineage>
        <taxon>Bacteria</taxon>
        <taxon>Pseudomonadati</taxon>
        <taxon>Bacteroidota</taxon>
        <taxon>Flavobacteriia</taxon>
        <taxon>Flavobacteriales</taxon>
        <taxon>Flavobacteriaceae</taxon>
        <taxon>Croceibacter</taxon>
    </lineage>
</organism>
<feature type="transmembrane region" description="Helical" evidence="2">
    <location>
        <begin position="57"/>
        <end position="78"/>
    </location>
</feature>
<keyword evidence="2" id="KW-1133">Transmembrane helix</keyword>
<dbReference type="eggNOG" id="ENOG5030ZGJ">
    <property type="taxonomic scope" value="Bacteria"/>
</dbReference>